<dbReference type="OrthoDB" id="5242426at2"/>
<protein>
    <recommendedName>
        <fullName evidence="3">Methionine synthase</fullName>
    </recommendedName>
</protein>
<sequence length="359" mass="37279">MSALVTLTGDGTLVSAPGQDASRLEALVALRSLLGDDLEDEIGTELYLPAALGTESADQLLPASLALLAGTSGDLTSYGWRMGPGAGRAWLRARELRARTLEDARIALLGYEGPLRAVTLGPITLAAATHLASGERTLADRGAVRDVPILLAEGILEHLRAVASHVPGAAPSVLLREDAARAVHGGSLPTPSGYRRYPALPAAEIGVLWRGLLEALASAGAEASQVRLQVPADAELLQAAISAGARSLAIAPASIGPLSGASGRRLWEALAGAREDGIDLALVVDPARAEPTLEALAEVWGRLGYGRRELAGFTLLAHRPRGRAGEDPAAEPSRDTLLTEGDLQRLLRAAPAWAERVQG</sequence>
<accession>Z9JZ10</accession>
<dbReference type="HOGENOM" id="CLU_854498_0_0_11"/>
<proteinExistence type="predicted"/>
<evidence type="ECO:0008006" key="3">
    <source>
        <dbReference type="Google" id="ProtNLM"/>
    </source>
</evidence>
<dbReference type="RefSeq" id="WP_038369963.1">
    <property type="nucleotide sequence ID" value="NZ_BAAAOW010000001.1"/>
</dbReference>
<dbReference type="Proteomes" id="UP000023067">
    <property type="component" value="Unassembled WGS sequence"/>
</dbReference>
<dbReference type="PATRIC" id="fig|396014.3.peg.50"/>
<dbReference type="eggNOG" id="COG0620">
    <property type="taxonomic scope" value="Bacteria"/>
</dbReference>
<dbReference type="EMBL" id="JDYK01000001">
    <property type="protein sequence ID" value="EWS83036.1"/>
    <property type="molecule type" value="Genomic_DNA"/>
</dbReference>
<evidence type="ECO:0000313" key="2">
    <source>
        <dbReference type="Proteomes" id="UP000023067"/>
    </source>
</evidence>
<gene>
    <name evidence="1" type="ORF">BF93_00265</name>
</gene>
<keyword evidence="2" id="KW-1185">Reference proteome</keyword>
<comment type="caution">
    <text evidence="1">The sequence shown here is derived from an EMBL/GenBank/DDBJ whole genome shotgun (WGS) entry which is preliminary data.</text>
</comment>
<organism evidence="1 2">
    <name type="scientific">Brachybacterium phenoliresistens</name>
    <dbReference type="NCBI Taxonomy" id="396014"/>
    <lineage>
        <taxon>Bacteria</taxon>
        <taxon>Bacillati</taxon>
        <taxon>Actinomycetota</taxon>
        <taxon>Actinomycetes</taxon>
        <taxon>Micrococcales</taxon>
        <taxon>Dermabacteraceae</taxon>
        <taxon>Brachybacterium</taxon>
    </lineage>
</organism>
<name>Z9JZ10_9MICO</name>
<dbReference type="AlphaFoldDB" id="Z9JZ10"/>
<evidence type="ECO:0000313" key="1">
    <source>
        <dbReference type="EMBL" id="EWS83036.1"/>
    </source>
</evidence>
<reference evidence="1 2" key="1">
    <citation type="submission" date="2014-02" db="EMBL/GenBank/DDBJ databases">
        <title>Genome sequence of Brachybacterium phenoliresistens strain W13A50.</title>
        <authorList>
            <person name="Wang X."/>
        </authorList>
    </citation>
    <scope>NUCLEOTIDE SEQUENCE [LARGE SCALE GENOMIC DNA]</scope>
    <source>
        <strain evidence="1 2">W13A50</strain>
    </source>
</reference>
<dbReference type="STRING" id="396014.BF93_00265"/>